<dbReference type="Gene3D" id="1.10.10.10">
    <property type="entry name" value="Winged helix-like DNA-binding domain superfamily/Winged helix DNA-binding domain"/>
    <property type="match status" value="1"/>
</dbReference>
<evidence type="ECO:0000256" key="1">
    <source>
        <dbReference type="ARBA" id="ARBA00011046"/>
    </source>
</evidence>
<evidence type="ECO:0000256" key="3">
    <source>
        <dbReference type="ARBA" id="ARBA00023125"/>
    </source>
</evidence>
<keyword evidence="2" id="KW-0805">Transcription regulation</keyword>
<keyword evidence="3" id="KW-0238">DNA-binding</keyword>
<dbReference type="Gene3D" id="1.10.4040.10">
    <property type="entry name" value="Penicillinase repressor domain"/>
    <property type="match status" value="1"/>
</dbReference>
<dbReference type="SUPFAM" id="SSF46785">
    <property type="entry name" value="Winged helix' DNA-binding domain"/>
    <property type="match status" value="1"/>
</dbReference>
<dbReference type="GO" id="GO:0045892">
    <property type="term" value="P:negative regulation of DNA-templated transcription"/>
    <property type="evidence" value="ECO:0007669"/>
    <property type="project" value="InterPro"/>
</dbReference>
<comment type="similarity">
    <text evidence="1">Belongs to the BlaI transcriptional regulatory family.</text>
</comment>
<reference evidence="5 6" key="1">
    <citation type="submission" date="2018-08" db="EMBL/GenBank/DDBJ databases">
        <title>A genome reference for cultivated species of the human gut microbiota.</title>
        <authorList>
            <person name="Zou Y."/>
            <person name="Xue W."/>
            <person name="Luo G."/>
        </authorList>
    </citation>
    <scope>NUCLEOTIDE SEQUENCE [LARGE SCALE GENOMIC DNA]</scope>
    <source>
        <strain evidence="5 6">AM27-11</strain>
    </source>
</reference>
<keyword evidence="4" id="KW-0804">Transcription</keyword>
<evidence type="ECO:0000313" key="6">
    <source>
        <dbReference type="Proteomes" id="UP000286271"/>
    </source>
</evidence>
<gene>
    <name evidence="5" type="ORF">DW707_05690</name>
</gene>
<evidence type="ECO:0000256" key="4">
    <source>
        <dbReference type="ARBA" id="ARBA00023163"/>
    </source>
</evidence>
<dbReference type="InterPro" id="IPR005650">
    <property type="entry name" value="BlaI_family"/>
</dbReference>
<sequence length="123" mass="13936">MGDYELGAIQTEFAELIWEREPVSSGELVKLCSEQFEWKKSTTYTVLRKLCEKGIMKNEDGVVTSIVSREAFYAAKSGQFVEETFQGSLPAFIAAFASGKKLSKKEMDEIQQMIDDFREKADD</sequence>
<dbReference type="InterPro" id="IPR036388">
    <property type="entry name" value="WH-like_DNA-bd_sf"/>
</dbReference>
<dbReference type="GO" id="GO:0003677">
    <property type="term" value="F:DNA binding"/>
    <property type="evidence" value="ECO:0007669"/>
    <property type="project" value="UniProtKB-KW"/>
</dbReference>
<proteinExistence type="inferred from homology"/>
<evidence type="ECO:0000313" key="5">
    <source>
        <dbReference type="EMBL" id="RHE98828.1"/>
    </source>
</evidence>
<dbReference type="InterPro" id="IPR036390">
    <property type="entry name" value="WH_DNA-bd_sf"/>
</dbReference>
<evidence type="ECO:0000256" key="2">
    <source>
        <dbReference type="ARBA" id="ARBA00023015"/>
    </source>
</evidence>
<name>A0A3R6CAZ0_9FIRM</name>
<organism evidence="5 6">
    <name type="scientific">Roseburia inulinivorans</name>
    <dbReference type="NCBI Taxonomy" id="360807"/>
    <lineage>
        <taxon>Bacteria</taxon>
        <taxon>Bacillati</taxon>
        <taxon>Bacillota</taxon>
        <taxon>Clostridia</taxon>
        <taxon>Lachnospirales</taxon>
        <taxon>Lachnospiraceae</taxon>
        <taxon>Roseburia</taxon>
    </lineage>
</organism>
<dbReference type="RefSeq" id="WP_118929934.1">
    <property type="nucleotide sequence ID" value="NZ_CBCTRZ010000004.1"/>
</dbReference>
<dbReference type="AlphaFoldDB" id="A0A3R6CAZ0"/>
<comment type="caution">
    <text evidence="5">The sequence shown here is derived from an EMBL/GenBank/DDBJ whole genome shotgun (WGS) entry which is preliminary data.</text>
</comment>
<dbReference type="Pfam" id="PF03965">
    <property type="entry name" value="Penicillinase_R"/>
    <property type="match status" value="1"/>
</dbReference>
<protein>
    <submittedName>
        <fullName evidence="5">BlaI/MecI/CopY family transcriptional regulator</fullName>
    </submittedName>
</protein>
<dbReference type="EMBL" id="QSKW01000006">
    <property type="protein sequence ID" value="RHE98828.1"/>
    <property type="molecule type" value="Genomic_DNA"/>
</dbReference>
<dbReference type="Proteomes" id="UP000286271">
    <property type="component" value="Unassembled WGS sequence"/>
</dbReference>
<accession>A0A3R6CAZ0</accession>